<keyword evidence="3 5" id="KW-1133">Transmembrane helix</keyword>
<proteinExistence type="predicted"/>
<evidence type="ECO:0000256" key="4">
    <source>
        <dbReference type="ARBA" id="ARBA00023136"/>
    </source>
</evidence>
<dbReference type="PANTHER" id="PTHR33514">
    <property type="entry name" value="PROTEIN ABCI12, CHLOROPLASTIC"/>
    <property type="match status" value="1"/>
</dbReference>
<dbReference type="Proteomes" id="UP000460549">
    <property type="component" value="Unassembled WGS sequence"/>
</dbReference>
<name>A0A7X2PE68_9SPIO</name>
<dbReference type="Pfam" id="PF02361">
    <property type="entry name" value="CbiQ"/>
    <property type="match status" value="1"/>
</dbReference>
<keyword evidence="4 5" id="KW-0472">Membrane</keyword>
<gene>
    <name evidence="6" type="ORF">FYJ80_11150</name>
</gene>
<evidence type="ECO:0000256" key="5">
    <source>
        <dbReference type="SAM" id="Phobius"/>
    </source>
</evidence>
<organism evidence="6 7">
    <name type="scientific">Bullifex porci</name>
    <dbReference type="NCBI Taxonomy" id="2606638"/>
    <lineage>
        <taxon>Bacteria</taxon>
        <taxon>Pseudomonadati</taxon>
        <taxon>Spirochaetota</taxon>
        <taxon>Spirochaetia</taxon>
        <taxon>Spirochaetales</taxon>
        <taxon>Spirochaetaceae</taxon>
        <taxon>Bullifex</taxon>
    </lineage>
</organism>
<reference evidence="6 7" key="1">
    <citation type="submission" date="2019-08" db="EMBL/GenBank/DDBJ databases">
        <title>In-depth cultivation of the pig gut microbiome towards novel bacterial diversity and tailored functional studies.</title>
        <authorList>
            <person name="Wylensek D."/>
            <person name="Hitch T.C.A."/>
            <person name="Clavel T."/>
        </authorList>
    </citation>
    <scope>NUCLEOTIDE SEQUENCE [LARGE SCALE GENOMIC DNA]</scope>
    <source>
        <strain evidence="6 7">NM-380-WT-3C1</strain>
    </source>
</reference>
<keyword evidence="2 5" id="KW-0812">Transmembrane</keyword>
<evidence type="ECO:0000313" key="6">
    <source>
        <dbReference type="EMBL" id="MSU07305.1"/>
    </source>
</evidence>
<comment type="caution">
    <text evidence="6">The sequence shown here is derived from an EMBL/GenBank/DDBJ whole genome shotgun (WGS) entry which is preliminary data.</text>
</comment>
<dbReference type="GO" id="GO:0005886">
    <property type="term" value="C:plasma membrane"/>
    <property type="evidence" value="ECO:0007669"/>
    <property type="project" value="TreeGrafter"/>
</dbReference>
<dbReference type="AlphaFoldDB" id="A0A7X2PE68"/>
<keyword evidence="7" id="KW-1185">Reference proteome</keyword>
<dbReference type="CDD" id="cd16914">
    <property type="entry name" value="EcfT"/>
    <property type="match status" value="1"/>
</dbReference>
<dbReference type="RefSeq" id="WP_154426942.1">
    <property type="nucleotide sequence ID" value="NZ_VUNN01000037.1"/>
</dbReference>
<feature type="transmembrane region" description="Helical" evidence="5">
    <location>
        <begin position="68"/>
        <end position="88"/>
    </location>
</feature>
<accession>A0A7X2PE68</accession>
<dbReference type="InterPro" id="IPR003339">
    <property type="entry name" value="ABC/ECF_trnsptr_transmembrane"/>
</dbReference>
<feature type="transmembrane region" description="Helical" evidence="5">
    <location>
        <begin position="25"/>
        <end position="56"/>
    </location>
</feature>
<evidence type="ECO:0000256" key="2">
    <source>
        <dbReference type="ARBA" id="ARBA00022692"/>
    </source>
</evidence>
<dbReference type="PANTHER" id="PTHR33514:SF13">
    <property type="entry name" value="PROTEIN ABCI12, CHLOROPLASTIC"/>
    <property type="match status" value="1"/>
</dbReference>
<evidence type="ECO:0000256" key="1">
    <source>
        <dbReference type="ARBA" id="ARBA00004141"/>
    </source>
</evidence>
<feature type="transmembrane region" description="Helical" evidence="5">
    <location>
        <begin position="213"/>
        <end position="234"/>
    </location>
</feature>
<comment type="subcellular location">
    <subcellularLocation>
        <location evidence="1">Membrane</location>
        <topology evidence="1">Multi-pass membrane protein</topology>
    </subcellularLocation>
</comment>
<protein>
    <submittedName>
        <fullName evidence="6">Energy-coupling factor transporter transmembrane protein EcfT</fullName>
    </submittedName>
</protein>
<evidence type="ECO:0000256" key="3">
    <source>
        <dbReference type="ARBA" id="ARBA00022989"/>
    </source>
</evidence>
<evidence type="ECO:0000313" key="7">
    <source>
        <dbReference type="Proteomes" id="UP000460549"/>
    </source>
</evidence>
<dbReference type="EMBL" id="VUNN01000037">
    <property type="protein sequence ID" value="MSU07305.1"/>
    <property type="molecule type" value="Genomic_DNA"/>
</dbReference>
<sequence>MEDVVIFSTRMRDSFLCKLNPLIKLLFLIVFSASISIASNEVIFILSLSIFLLAIFDKLPFKELYKGTIFFFILSILIFITELSFGYIHAIAQAIKFLAIVVASLVFTDTTSPNETARSIAAFLYPILKDKANSFGFIIELTLSMIPKILETSIKILDARKCRGERMLKHPIRMLTGFSVSLFIHLFDQISSYADGLESRLYTNTVKRKAKAYSYRDLITIIILLLVVGISIWIK</sequence>